<protein>
    <submittedName>
        <fullName evidence="2">GNAT family N-acetyltransferase</fullName>
        <ecNumber evidence="2">2.3.1.-</ecNumber>
    </submittedName>
</protein>
<comment type="caution">
    <text evidence="2">The sequence shown here is derived from an EMBL/GenBank/DDBJ whole genome shotgun (WGS) entry which is preliminary data.</text>
</comment>
<dbReference type="Proteomes" id="UP001290455">
    <property type="component" value="Unassembled WGS sequence"/>
</dbReference>
<accession>A0ABU5IWM4</accession>
<evidence type="ECO:0000313" key="2">
    <source>
        <dbReference type="EMBL" id="MDZ5471536.1"/>
    </source>
</evidence>
<keyword evidence="2" id="KW-0012">Acyltransferase</keyword>
<evidence type="ECO:0000259" key="1">
    <source>
        <dbReference type="PROSITE" id="PS51186"/>
    </source>
</evidence>
<dbReference type="PROSITE" id="PS51186">
    <property type="entry name" value="GNAT"/>
    <property type="match status" value="1"/>
</dbReference>
<dbReference type="EMBL" id="JAXOFX010000003">
    <property type="protein sequence ID" value="MDZ5471536.1"/>
    <property type="molecule type" value="Genomic_DNA"/>
</dbReference>
<dbReference type="Gene3D" id="3.40.630.30">
    <property type="match status" value="1"/>
</dbReference>
<keyword evidence="2" id="KW-0808">Transferase</keyword>
<name>A0ABU5IWM4_9BACI</name>
<dbReference type="GO" id="GO:0016746">
    <property type="term" value="F:acyltransferase activity"/>
    <property type="evidence" value="ECO:0007669"/>
    <property type="project" value="UniProtKB-KW"/>
</dbReference>
<dbReference type="Pfam" id="PF13508">
    <property type="entry name" value="Acetyltransf_7"/>
    <property type="match status" value="1"/>
</dbReference>
<organism evidence="2 3">
    <name type="scientific">Robertmurraya mangrovi</name>
    <dbReference type="NCBI Taxonomy" id="3098077"/>
    <lineage>
        <taxon>Bacteria</taxon>
        <taxon>Bacillati</taxon>
        <taxon>Bacillota</taxon>
        <taxon>Bacilli</taxon>
        <taxon>Bacillales</taxon>
        <taxon>Bacillaceae</taxon>
        <taxon>Robertmurraya</taxon>
    </lineage>
</organism>
<reference evidence="2 3" key="1">
    <citation type="submission" date="2023-11" db="EMBL/GenBank/DDBJ databases">
        <title>Bacillus jintuensis, isolated from a mudflat on the Beibu Gulf coast.</title>
        <authorList>
            <person name="Li M."/>
        </authorList>
    </citation>
    <scope>NUCLEOTIDE SEQUENCE [LARGE SCALE GENOMIC DNA]</scope>
    <source>
        <strain evidence="2 3">31A1R</strain>
    </source>
</reference>
<dbReference type="CDD" id="cd04301">
    <property type="entry name" value="NAT_SF"/>
    <property type="match status" value="1"/>
</dbReference>
<dbReference type="EC" id="2.3.1.-" evidence="2"/>
<dbReference type="InterPro" id="IPR016181">
    <property type="entry name" value="Acyl_CoA_acyltransferase"/>
</dbReference>
<gene>
    <name evidence="2" type="ORF">SM124_07225</name>
</gene>
<proteinExistence type="predicted"/>
<keyword evidence="3" id="KW-1185">Reference proteome</keyword>
<dbReference type="InterPro" id="IPR000182">
    <property type="entry name" value="GNAT_dom"/>
</dbReference>
<sequence>MNPNNSMLNIELATVSECEQVINLLKEVARWLKENGIHQWGFLLAGGEDEEIRQAILDKDTYIVRDNGIMVATFSLYEKQSEWDQHIWGEDSVDSIYLHRLAVLPLYMKKGIGSSILTWIYKNKVAETKILKLDCIAANTKLNEFYRKNHFDFLGQTSDGHCKYQRKSS</sequence>
<dbReference type="SUPFAM" id="SSF55729">
    <property type="entry name" value="Acyl-CoA N-acyltransferases (Nat)"/>
    <property type="match status" value="1"/>
</dbReference>
<feature type="domain" description="N-acetyltransferase" evidence="1">
    <location>
        <begin position="8"/>
        <end position="169"/>
    </location>
</feature>
<evidence type="ECO:0000313" key="3">
    <source>
        <dbReference type="Proteomes" id="UP001290455"/>
    </source>
</evidence>
<dbReference type="RefSeq" id="WP_322445827.1">
    <property type="nucleotide sequence ID" value="NZ_JAXOFX010000003.1"/>
</dbReference>